<feature type="coiled-coil region" evidence="1">
    <location>
        <begin position="95"/>
        <end position="221"/>
    </location>
</feature>
<organism evidence="4 5">
    <name type="scientific">Comamonas terrigena</name>
    <dbReference type="NCBI Taxonomy" id="32013"/>
    <lineage>
        <taxon>Bacteria</taxon>
        <taxon>Pseudomonadati</taxon>
        <taxon>Pseudomonadota</taxon>
        <taxon>Betaproteobacteria</taxon>
        <taxon>Burkholderiales</taxon>
        <taxon>Comamonadaceae</taxon>
        <taxon>Comamonas</taxon>
    </lineage>
</organism>
<feature type="domain" description="KfrA N-terminal DNA-binding" evidence="3">
    <location>
        <begin position="20"/>
        <end position="134"/>
    </location>
</feature>
<keyword evidence="5" id="KW-1185">Reference proteome</keyword>
<evidence type="ECO:0000256" key="1">
    <source>
        <dbReference type="SAM" id="Coils"/>
    </source>
</evidence>
<dbReference type="InterPro" id="IPR021104">
    <property type="entry name" value="KfrA_DNA-bd_N"/>
</dbReference>
<evidence type="ECO:0000313" key="5">
    <source>
        <dbReference type="Proteomes" id="UP000220246"/>
    </source>
</evidence>
<feature type="compositionally biased region" description="Low complexity" evidence="2">
    <location>
        <begin position="313"/>
        <end position="332"/>
    </location>
</feature>
<reference evidence="5" key="1">
    <citation type="submission" date="2017-09" db="EMBL/GenBank/DDBJ databases">
        <title>FDA dAtabase for Regulatory Grade micrObial Sequences (FDA-ARGOS): Supporting development and validation of Infectious Disease Dx tests.</title>
        <authorList>
            <person name="Minogue T."/>
            <person name="Wolcott M."/>
            <person name="Wasieloski L."/>
            <person name="Aguilar W."/>
            <person name="Moore D."/>
            <person name="Tallon L."/>
            <person name="Sadzewicz L."/>
            <person name="Ott S."/>
            <person name="Zhao X."/>
            <person name="Nagaraj S."/>
            <person name="Vavikolanu K."/>
            <person name="Aluvathingal J."/>
            <person name="Nadendla S."/>
            <person name="Sichtig H."/>
        </authorList>
    </citation>
    <scope>NUCLEOTIDE SEQUENCE [LARGE SCALE GENOMIC DNA]</scope>
    <source>
        <strain evidence="5">FDAARGOS_394</strain>
    </source>
</reference>
<evidence type="ECO:0000256" key="2">
    <source>
        <dbReference type="SAM" id="MobiDB-lite"/>
    </source>
</evidence>
<dbReference type="Pfam" id="PF11740">
    <property type="entry name" value="KfrA_N"/>
    <property type="match status" value="1"/>
</dbReference>
<evidence type="ECO:0000313" key="4">
    <source>
        <dbReference type="EMBL" id="PEH89422.1"/>
    </source>
</evidence>
<dbReference type="OrthoDB" id="583532at2"/>
<comment type="caution">
    <text evidence="4">The sequence shown here is derived from an EMBL/GenBank/DDBJ whole genome shotgun (WGS) entry which is preliminary data.</text>
</comment>
<feature type="region of interest" description="Disordered" evidence="2">
    <location>
        <begin position="313"/>
        <end position="339"/>
    </location>
</feature>
<keyword evidence="1" id="KW-0175">Coiled coil</keyword>
<dbReference type="AlphaFoldDB" id="A0A2A7UVX7"/>
<name>A0A2A7UVX7_COMTR</name>
<dbReference type="EMBL" id="PDEA01000001">
    <property type="protein sequence ID" value="PEH89422.1"/>
    <property type="molecule type" value="Genomic_DNA"/>
</dbReference>
<accession>A0A2A7UVX7</accession>
<dbReference type="STRING" id="1219032.GCA_001515545_01060"/>
<evidence type="ECO:0000259" key="3">
    <source>
        <dbReference type="Pfam" id="PF11740"/>
    </source>
</evidence>
<dbReference type="Proteomes" id="UP000220246">
    <property type="component" value="Unassembled WGS sequence"/>
</dbReference>
<sequence length="339" mass="38099">MVTEKDVGMNTSKSTRGIQEADVWGAADALIAQGLRPTIERVRQHIGRGSPNTVSPMLEAWFATLGARLGVAESAQEPADDVPEPVRQAAQLMWVSALEQSRQAAEQLLQERESTIAAAEKTVAANEQHLVQREEAMHQQKKAMDDAMKLARSQAQELSRRQDEMQQLLQEREAQIQALRNEVAEKNRLREEDHKQHAEALQAASAERQRLAEQFAGNERRMLADLDRARQDLATGKKQQAEGERRQQARYEELHERFVRSEEELVQTRGAQLSAEQALRSALERIDDLKALAAMRSHVTQQSQAPIHPLADAAAARPRLARAPARKNLPARALRKNRK</sequence>
<proteinExistence type="predicted"/>
<protein>
    <recommendedName>
        <fullName evidence="3">KfrA N-terminal DNA-binding domain-containing protein</fullName>
    </recommendedName>
</protein>
<gene>
    <name evidence="4" type="ORF">CRM82_13150</name>
</gene>